<reference evidence="2" key="1">
    <citation type="journal article" date="2021" name="Mol. Plant Microbe Interact.">
        <title>Complete Genome Sequence of the Plant-Pathogenic Fungus Colletotrichum lupini.</title>
        <authorList>
            <person name="Baroncelli R."/>
            <person name="Pensec F."/>
            <person name="Da Lio D."/>
            <person name="Boufleur T."/>
            <person name="Vicente I."/>
            <person name="Sarrocco S."/>
            <person name="Picot A."/>
            <person name="Baraldi E."/>
            <person name="Sukno S."/>
            <person name="Thon M."/>
            <person name="Le Floch G."/>
        </authorList>
    </citation>
    <scope>NUCLEOTIDE SEQUENCE</scope>
    <source>
        <strain evidence="2">IMI 504893</strain>
    </source>
</reference>
<name>A0A9Q8SNE7_9PEZI</name>
<evidence type="ECO:0000256" key="1">
    <source>
        <dbReference type="SAM" id="MobiDB-lite"/>
    </source>
</evidence>
<feature type="region of interest" description="Disordered" evidence="1">
    <location>
        <begin position="29"/>
        <end position="54"/>
    </location>
</feature>
<organism evidence="2 3">
    <name type="scientific">Colletotrichum lupini</name>
    <dbReference type="NCBI Taxonomy" id="145971"/>
    <lineage>
        <taxon>Eukaryota</taxon>
        <taxon>Fungi</taxon>
        <taxon>Dikarya</taxon>
        <taxon>Ascomycota</taxon>
        <taxon>Pezizomycotina</taxon>
        <taxon>Sordariomycetes</taxon>
        <taxon>Hypocreomycetidae</taxon>
        <taxon>Glomerellales</taxon>
        <taxon>Glomerellaceae</taxon>
        <taxon>Colletotrichum</taxon>
        <taxon>Colletotrichum acutatum species complex</taxon>
    </lineage>
</organism>
<evidence type="ECO:0000313" key="2">
    <source>
        <dbReference type="EMBL" id="UQC80298.1"/>
    </source>
</evidence>
<gene>
    <name evidence="2" type="ORF">CLUP02_05781</name>
</gene>
<accession>A0A9Q8SNE7</accession>
<dbReference type="KEGG" id="clup:CLUP02_05781"/>
<dbReference type="EMBL" id="CP019475">
    <property type="protein sequence ID" value="UQC80298.1"/>
    <property type="molecule type" value="Genomic_DNA"/>
</dbReference>
<dbReference type="AlphaFoldDB" id="A0A9Q8SNE7"/>
<dbReference type="GeneID" id="73339796"/>
<dbReference type="Proteomes" id="UP000830671">
    <property type="component" value="Chromosome 3"/>
</dbReference>
<proteinExistence type="predicted"/>
<protein>
    <submittedName>
        <fullName evidence="2">Uncharacterized protein</fullName>
    </submittedName>
</protein>
<sequence>MDPAVSSDPESNKIPRTLYHRSLFVTGHGSHMPAAGSPLPAPPQSTPHFPTTSLRQGAGCPSDYYLTSDPESPSLPKHIKCDVANQRF</sequence>
<evidence type="ECO:0000313" key="3">
    <source>
        <dbReference type="Proteomes" id="UP000830671"/>
    </source>
</evidence>
<keyword evidence="3" id="KW-1185">Reference proteome</keyword>
<dbReference type="RefSeq" id="XP_049141929.1">
    <property type="nucleotide sequence ID" value="XM_049284786.1"/>
</dbReference>